<sequence length="73" mass="8534">MTEYNKLSDKRKQAIAKNSQDWLKKNRVGLVSNVKPETRALFDSIHEKLLSENKVSSREDTVNYLCNFFLQNT</sequence>
<dbReference type="EMBL" id="UFSO01000003">
    <property type="protein sequence ID" value="SSY80641.1"/>
    <property type="molecule type" value="Genomic_DNA"/>
</dbReference>
<organism evidence="1 2">
    <name type="scientific">Alysiella crassa</name>
    <dbReference type="NCBI Taxonomy" id="153491"/>
    <lineage>
        <taxon>Bacteria</taxon>
        <taxon>Pseudomonadati</taxon>
        <taxon>Pseudomonadota</taxon>
        <taxon>Betaproteobacteria</taxon>
        <taxon>Neisseriales</taxon>
        <taxon>Neisseriaceae</taxon>
        <taxon>Alysiella</taxon>
    </lineage>
</organism>
<accession>A0A376BUY3</accession>
<dbReference type="AlphaFoldDB" id="A0A376BUY3"/>
<gene>
    <name evidence="1" type="ORF">NCTC10283_02201</name>
</gene>
<dbReference type="Proteomes" id="UP000254209">
    <property type="component" value="Unassembled WGS sequence"/>
</dbReference>
<keyword evidence="2" id="KW-1185">Reference proteome</keyword>
<reference evidence="1 2" key="1">
    <citation type="submission" date="2018-06" db="EMBL/GenBank/DDBJ databases">
        <authorList>
            <consortium name="Pathogen Informatics"/>
            <person name="Doyle S."/>
        </authorList>
    </citation>
    <scope>NUCLEOTIDE SEQUENCE [LARGE SCALE GENOMIC DNA]</scope>
    <source>
        <strain evidence="1 2">NCTC10283</strain>
    </source>
</reference>
<dbReference type="RefSeq" id="WP_034291445.1">
    <property type="nucleotide sequence ID" value="NZ_CP091519.2"/>
</dbReference>
<proteinExistence type="predicted"/>
<protein>
    <submittedName>
        <fullName evidence="1">Uncharacterized protein</fullName>
    </submittedName>
</protein>
<evidence type="ECO:0000313" key="1">
    <source>
        <dbReference type="EMBL" id="SSY80641.1"/>
    </source>
</evidence>
<evidence type="ECO:0000313" key="2">
    <source>
        <dbReference type="Proteomes" id="UP000254209"/>
    </source>
</evidence>
<name>A0A376BUY3_9NEIS</name>
<dbReference type="STRING" id="1120980.GCA_000745955_00551"/>